<gene>
    <name evidence="2" type="ORF">GTA08_BOTSDO12760</name>
</gene>
<evidence type="ECO:0000313" key="2">
    <source>
        <dbReference type="EMBL" id="KAF4311636.1"/>
    </source>
</evidence>
<feature type="region of interest" description="Disordered" evidence="1">
    <location>
        <begin position="107"/>
        <end position="129"/>
    </location>
</feature>
<dbReference type="AlphaFoldDB" id="A0A8H4NAA0"/>
<protein>
    <submittedName>
        <fullName evidence="2">Heterokaryon incompatibility</fullName>
    </submittedName>
</protein>
<reference evidence="2" key="1">
    <citation type="submission" date="2020-04" db="EMBL/GenBank/DDBJ databases">
        <title>Genome Assembly and Annotation of Botryosphaeria dothidea sdau 11-99, a Latent Pathogen of Apple Fruit Ring Rot in China.</title>
        <authorList>
            <person name="Yu C."/>
            <person name="Diao Y."/>
            <person name="Lu Q."/>
            <person name="Zhao J."/>
            <person name="Cui S."/>
            <person name="Peng C."/>
            <person name="He B."/>
            <person name="Liu H."/>
        </authorList>
    </citation>
    <scope>NUCLEOTIDE SEQUENCE [LARGE SCALE GENOMIC DNA]</scope>
    <source>
        <strain evidence="2">Sdau11-99</strain>
    </source>
</reference>
<feature type="compositionally biased region" description="Acidic residues" evidence="1">
    <location>
        <begin position="115"/>
        <end position="126"/>
    </location>
</feature>
<sequence length="185" mass="21030">MAASIHLHYSLCHISFERLIGLLKTPQRSFGADLSLDTAQNEFDRFKIWAGSLGAQQKSDKTISLDYRLRDSEFYTRQVVLLLVDLDDTLNKACQLLRGDRPPFKDVHPVVDQYSDPESEGDESLPSDDLSTFDKLRLVLDSTGENDPVFKQSELVEGSNLPERETTREMPQLCTALKDIIKHLF</sequence>
<evidence type="ECO:0000313" key="3">
    <source>
        <dbReference type="Proteomes" id="UP000572817"/>
    </source>
</evidence>
<comment type="caution">
    <text evidence="2">The sequence shown here is derived from an EMBL/GenBank/DDBJ whole genome shotgun (WGS) entry which is preliminary data.</text>
</comment>
<evidence type="ECO:0000256" key="1">
    <source>
        <dbReference type="SAM" id="MobiDB-lite"/>
    </source>
</evidence>
<proteinExistence type="predicted"/>
<accession>A0A8H4NAA0</accession>
<organism evidence="2 3">
    <name type="scientific">Botryosphaeria dothidea</name>
    <dbReference type="NCBI Taxonomy" id="55169"/>
    <lineage>
        <taxon>Eukaryota</taxon>
        <taxon>Fungi</taxon>
        <taxon>Dikarya</taxon>
        <taxon>Ascomycota</taxon>
        <taxon>Pezizomycotina</taxon>
        <taxon>Dothideomycetes</taxon>
        <taxon>Dothideomycetes incertae sedis</taxon>
        <taxon>Botryosphaeriales</taxon>
        <taxon>Botryosphaeriaceae</taxon>
        <taxon>Botryosphaeria</taxon>
    </lineage>
</organism>
<dbReference type="Proteomes" id="UP000572817">
    <property type="component" value="Unassembled WGS sequence"/>
</dbReference>
<keyword evidence="3" id="KW-1185">Reference proteome</keyword>
<dbReference type="OrthoDB" id="20872at2759"/>
<name>A0A8H4NAA0_9PEZI</name>
<dbReference type="EMBL" id="WWBZ02000009">
    <property type="protein sequence ID" value="KAF4311636.1"/>
    <property type="molecule type" value="Genomic_DNA"/>
</dbReference>